<evidence type="ECO:0000256" key="3">
    <source>
        <dbReference type="ARBA" id="ARBA00006001"/>
    </source>
</evidence>
<feature type="binding site" evidence="18">
    <location>
        <begin position="77"/>
        <end position="81"/>
    </location>
    <ligand>
        <name>(6S)-NADPHX</name>
        <dbReference type="ChEBI" id="CHEBI:64076"/>
    </ligand>
</feature>
<dbReference type="InterPro" id="IPR017953">
    <property type="entry name" value="Carbohydrate_kinase_pred_CS"/>
</dbReference>
<evidence type="ECO:0000256" key="6">
    <source>
        <dbReference type="ARBA" id="ARBA00022741"/>
    </source>
</evidence>
<keyword evidence="5 18" id="KW-0479">Metal-binding</keyword>
<dbReference type="InterPro" id="IPR029056">
    <property type="entry name" value="Ribokinase-like"/>
</dbReference>
<evidence type="ECO:0000256" key="11">
    <source>
        <dbReference type="ARBA" id="ARBA00023235"/>
    </source>
</evidence>
<gene>
    <name evidence="18" type="primary">nnrE</name>
    <name evidence="17" type="synonym">nnrD</name>
    <name evidence="22" type="ORF">RUMLAC_02085</name>
</gene>
<dbReference type="CDD" id="cd01171">
    <property type="entry name" value="YXKO-related"/>
    <property type="match status" value="1"/>
</dbReference>
<evidence type="ECO:0000256" key="17">
    <source>
        <dbReference type="HAMAP-Rule" id="MF_01965"/>
    </source>
</evidence>
<dbReference type="eggNOG" id="COG0062">
    <property type="taxonomic scope" value="Bacteria"/>
</dbReference>
<dbReference type="HAMAP" id="MF_01965">
    <property type="entry name" value="NADHX_dehydratase"/>
    <property type="match status" value="1"/>
</dbReference>
<evidence type="ECO:0000256" key="15">
    <source>
        <dbReference type="ARBA" id="ARBA00048238"/>
    </source>
</evidence>
<evidence type="ECO:0000256" key="10">
    <source>
        <dbReference type="ARBA" id="ARBA00023027"/>
    </source>
</evidence>
<comment type="cofactor">
    <cofactor evidence="17">
        <name>Mg(2+)</name>
        <dbReference type="ChEBI" id="CHEBI:18420"/>
    </cofactor>
</comment>
<dbReference type="InterPro" id="IPR000631">
    <property type="entry name" value="CARKD"/>
</dbReference>
<dbReference type="HOGENOM" id="CLU_024853_4_1_9"/>
<comment type="caution">
    <text evidence="22">The sequence shown here is derived from an EMBL/GenBank/DDBJ whole genome shotgun (WGS) entry which is preliminary data.</text>
</comment>
<dbReference type="HAMAP" id="MF_01966">
    <property type="entry name" value="NADHX_epimerase"/>
    <property type="match status" value="1"/>
</dbReference>
<feature type="binding site" evidence="18">
    <location>
        <position position="154"/>
    </location>
    <ligand>
        <name>(6S)-NADPHX</name>
        <dbReference type="ChEBI" id="CHEBI:64076"/>
    </ligand>
</feature>
<evidence type="ECO:0000259" key="21">
    <source>
        <dbReference type="PROSITE" id="PS51385"/>
    </source>
</evidence>
<evidence type="ECO:0000256" key="7">
    <source>
        <dbReference type="ARBA" id="ARBA00022840"/>
    </source>
</evidence>
<dbReference type="Gene3D" id="3.40.50.10260">
    <property type="entry name" value="YjeF N-terminal domain"/>
    <property type="match status" value="1"/>
</dbReference>
<keyword evidence="13" id="KW-0511">Multifunctional enzyme</keyword>
<name>B5CRI4_9FIRM</name>
<feature type="domain" description="YjeF N-terminal" evidence="21">
    <location>
        <begin position="29"/>
        <end position="229"/>
    </location>
</feature>
<sequence length="518" mass="56240">MVIAGPVRSSLSLKERGLLMRYLPDGEQMKKADQYTIQQIGVPSVVLMERAALKIVEVLEEKKKDLRRPLIVCGSGNNGGDGFAVARLLAEKGCHVDVLFTGRESSMTEECRLQAQIDKNLGINLFTEIPEKEYTVIIDAIFGVGLCREVAGHYRDVIGWMNRQTAQKVAVDIPSGICSATGKVLGIAFQAELTVSMACQKRGCALYPGQICAGEVVPVTIGIDPEYFFEQKSVCMTYDKKELGNLLPERKEDSHKGSFGRVLMITGSPGMAGAAYLSATAAYTVGAGLVQIYTAEENRQVLQGLLPEAIISCYREYDEEKLDQLIGWADVICIGCGLGQSSRSEKILLHTIEKAKCSCVIDADGLNLLAGRKDLYKKLGKNMILTPHMKEMSRLTGISVSEIVERRFEVLHRFTEESPCICVLKDSRTIVAQKDRQNFLNLAGNAAMAKGGSGDVLAGVITGLLAQGMDGFQSAVTGVFLHACGGDEARDKKGGYSVLARDLIHGIQVAMKKAKECN</sequence>
<comment type="catalytic activity">
    <reaction evidence="1 18 19">
        <text>(6R)-NADHX = (6S)-NADHX</text>
        <dbReference type="Rhea" id="RHEA:32215"/>
        <dbReference type="ChEBI" id="CHEBI:64074"/>
        <dbReference type="ChEBI" id="CHEBI:64075"/>
        <dbReference type="EC" id="5.1.99.6"/>
    </reaction>
</comment>
<dbReference type="PROSITE" id="PS51383">
    <property type="entry name" value="YJEF_C_3"/>
    <property type="match status" value="1"/>
</dbReference>
<evidence type="ECO:0000256" key="12">
    <source>
        <dbReference type="ARBA" id="ARBA00023239"/>
    </source>
</evidence>
<dbReference type="PROSITE" id="PS01050">
    <property type="entry name" value="YJEF_C_2"/>
    <property type="match status" value="1"/>
</dbReference>
<dbReference type="InterPro" id="IPR030677">
    <property type="entry name" value="Nnr"/>
</dbReference>
<dbReference type="Pfam" id="PF01256">
    <property type="entry name" value="Carb_kinase"/>
    <property type="match status" value="1"/>
</dbReference>
<evidence type="ECO:0000256" key="19">
    <source>
        <dbReference type="PIRNR" id="PIRNR017184"/>
    </source>
</evidence>
<comment type="function">
    <text evidence="14 19">Bifunctional enzyme that catalyzes the epimerization of the S- and R-forms of NAD(P)HX and the dehydration of the S-form of NAD(P)HX at the expense of ADP, which is converted to AMP. This allows the repair of both epimers of NAD(P)HX, a damaged form of NAD(P)H that is a result of enzymatic or heat-dependent hydration.</text>
</comment>
<feature type="binding site" evidence="18">
    <location>
        <position position="172"/>
    </location>
    <ligand>
        <name>(6S)-NADPHX</name>
        <dbReference type="ChEBI" id="CHEBI:64076"/>
    </ligand>
</feature>
<feature type="binding site" evidence="17">
    <location>
        <position position="337"/>
    </location>
    <ligand>
        <name>(6S)-NADPHX</name>
        <dbReference type="ChEBI" id="CHEBI:64076"/>
    </ligand>
</feature>
<dbReference type="NCBIfam" id="TIGR00197">
    <property type="entry name" value="yjeF_nterm"/>
    <property type="match status" value="1"/>
</dbReference>
<comment type="similarity">
    <text evidence="18">Belongs to the NnrE/AIBP family.</text>
</comment>
<keyword evidence="8 17" id="KW-0521">NADP</keyword>
<comment type="catalytic activity">
    <reaction evidence="16 17 19">
        <text>(6S)-NADPHX + ADP = AMP + phosphate + NADPH + H(+)</text>
        <dbReference type="Rhea" id="RHEA:32235"/>
        <dbReference type="ChEBI" id="CHEBI:15378"/>
        <dbReference type="ChEBI" id="CHEBI:43474"/>
        <dbReference type="ChEBI" id="CHEBI:57783"/>
        <dbReference type="ChEBI" id="CHEBI:64076"/>
        <dbReference type="ChEBI" id="CHEBI:456215"/>
        <dbReference type="ChEBI" id="CHEBI:456216"/>
        <dbReference type="EC" id="4.2.1.136"/>
    </reaction>
</comment>
<dbReference type="Pfam" id="PF03853">
    <property type="entry name" value="YjeF_N"/>
    <property type="match status" value="1"/>
</dbReference>
<dbReference type="Gene3D" id="3.40.1190.20">
    <property type="match status" value="1"/>
</dbReference>
<comment type="function">
    <text evidence="17">Catalyzes the dehydration of the S-form of NAD(P)HX at the expense of ADP, which is converted to AMP. Together with NAD(P)HX epimerase, which catalyzes the epimerization of the S- and R-forms, the enzyme allows the repair of both epimers of NAD(P)HX, a damaged form of NAD(P)H that is a result of enzymatic or heat-dependent hydration.</text>
</comment>
<keyword evidence="7 17" id="KW-0067">ATP-binding</keyword>
<dbReference type="EC" id="5.1.99.6" evidence="19"/>
<comment type="similarity">
    <text evidence="3 19">In the N-terminal section; belongs to the NnrE/AIBP family.</text>
</comment>
<feature type="binding site" evidence="18">
    <location>
        <position position="175"/>
    </location>
    <ligand>
        <name>K(+)</name>
        <dbReference type="ChEBI" id="CHEBI:29103"/>
    </ligand>
</feature>
<dbReference type="PIRSF" id="PIRSF017184">
    <property type="entry name" value="Nnr"/>
    <property type="match status" value="1"/>
</dbReference>
<evidence type="ECO:0000259" key="20">
    <source>
        <dbReference type="PROSITE" id="PS51383"/>
    </source>
</evidence>
<dbReference type="GO" id="GO:0046496">
    <property type="term" value="P:nicotinamide nucleotide metabolic process"/>
    <property type="evidence" value="ECO:0007669"/>
    <property type="project" value="UniProtKB-UniRule"/>
</dbReference>
<keyword evidence="10 17" id="KW-0520">NAD</keyword>
<dbReference type="EMBL" id="ABOU02000048">
    <property type="protein sequence ID" value="EDY31922.1"/>
    <property type="molecule type" value="Genomic_DNA"/>
</dbReference>
<evidence type="ECO:0000256" key="1">
    <source>
        <dbReference type="ARBA" id="ARBA00000013"/>
    </source>
</evidence>
<feature type="binding site" evidence="18">
    <location>
        <begin position="143"/>
        <end position="149"/>
    </location>
    <ligand>
        <name>(6S)-NADPHX</name>
        <dbReference type="ChEBI" id="CHEBI:64076"/>
    </ligand>
</feature>
<dbReference type="EC" id="4.2.1.136" evidence="19"/>
<dbReference type="SUPFAM" id="SSF53613">
    <property type="entry name" value="Ribokinase-like"/>
    <property type="match status" value="1"/>
</dbReference>
<dbReference type="PANTHER" id="PTHR12592:SF0">
    <property type="entry name" value="ATP-DEPENDENT (S)-NAD(P)H-HYDRATE DEHYDRATASE"/>
    <property type="match status" value="1"/>
</dbReference>
<evidence type="ECO:0000256" key="8">
    <source>
        <dbReference type="ARBA" id="ARBA00022857"/>
    </source>
</evidence>
<reference evidence="22 23" key="2">
    <citation type="submission" date="2008-08" db="EMBL/GenBank/DDBJ databases">
        <authorList>
            <person name="Fulton L."/>
            <person name="Clifton S."/>
            <person name="Fulton B."/>
            <person name="Xu J."/>
            <person name="Minx P."/>
            <person name="Pepin K.H."/>
            <person name="Johnson M."/>
            <person name="Bhonagiri V."/>
            <person name="Nash W.E."/>
            <person name="Mardis E.R."/>
            <person name="Wilson R.K."/>
        </authorList>
    </citation>
    <scope>NUCLEOTIDE SEQUENCE [LARGE SCALE GENOMIC DNA]</scope>
    <source>
        <strain evidence="22 23">ATCC 29176</strain>
    </source>
</reference>
<dbReference type="GO" id="GO:0005524">
    <property type="term" value="F:ATP binding"/>
    <property type="evidence" value="ECO:0007669"/>
    <property type="project" value="UniProtKB-UniRule"/>
</dbReference>
<dbReference type="PANTHER" id="PTHR12592">
    <property type="entry name" value="ATP-DEPENDENT (S)-NAD(P)H-HYDRATE DEHYDRATASE FAMILY MEMBER"/>
    <property type="match status" value="1"/>
</dbReference>
<feature type="domain" description="YjeF C-terminal" evidence="20">
    <location>
        <begin position="239"/>
        <end position="514"/>
    </location>
</feature>
<evidence type="ECO:0000256" key="14">
    <source>
        <dbReference type="ARBA" id="ARBA00025153"/>
    </source>
</evidence>
<dbReference type="GO" id="GO:0046872">
    <property type="term" value="F:metal ion binding"/>
    <property type="evidence" value="ECO:0007669"/>
    <property type="project" value="UniProtKB-UniRule"/>
</dbReference>
<dbReference type="AlphaFoldDB" id="B5CRI4"/>
<keyword evidence="11 18" id="KW-0413">Isomerase</keyword>
<evidence type="ECO:0000256" key="2">
    <source>
        <dbReference type="ARBA" id="ARBA00000909"/>
    </source>
</evidence>
<dbReference type="InterPro" id="IPR036652">
    <property type="entry name" value="YjeF_N_dom_sf"/>
</dbReference>
<accession>B5CRI4</accession>
<comment type="similarity">
    <text evidence="4 19">In the C-terminal section; belongs to the NnrD/CARKD family.</text>
</comment>
<keyword evidence="6 17" id="KW-0547">Nucleotide-binding</keyword>
<dbReference type="SUPFAM" id="SSF64153">
    <property type="entry name" value="YjeF N-terminal domain-like"/>
    <property type="match status" value="1"/>
</dbReference>
<evidence type="ECO:0000256" key="4">
    <source>
        <dbReference type="ARBA" id="ARBA00009524"/>
    </source>
</evidence>
<keyword evidence="12 17" id="KW-0456">Lyase</keyword>
<dbReference type="GO" id="GO:0052855">
    <property type="term" value="F:ADP-dependent NAD(P)H-hydrate dehydratase activity"/>
    <property type="evidence" value="ECO:0007669"/>
    <property type="project" value="UniProtKB-UniRule"/>
</dbReference>
<dbReference type="InterPro" id="IPR004443">
    <property type="entry name" value="YjeF_N_dom"/>
</dbReference>
<keyword evidence="23" id="KW-1185">Reference proteome</keyword>
<feature type="binding site" evidence="17">
    <location>
        <begin position="425"/>
        <end position="429"/>
    </location>
    <ligand>
        <name>AMP</name>
        <dbReference type="ChEBI" id="CHEBI:456215"/>
    </ligand>
</feature>
<feature type="binding site" evidence="18">
    <location>
        <position position="78"/>
    </location>
    <ligand>
        <name>K(+)</name>
        <dbReference type="ChEBI" id="CHEBI:29103"/>
    </ligand>
</feature>
<comment type="similarity">
    <text evidence="17">Belongs to the NnrD/CARKD family.</text>
</comment>
<reference evidence="22 23" key="1">
    <citation type="submission" date="2008-08" db="EMBL/GenBank/DDBJ databases">
        <title>Draft genome sequence of Ruminococcus lactaris ATCC 29176.</title>
        <authorList>
            <person name="Sudarsanam P."/>
            <person name="Ley R."/>
            <person name="Guruge J."/>
            <person name="Turnbaugh P.J."/>
            <person name="Mahowald M."/>
            <person name="Liep D."/>
            <person name="Gordon J."/>
        </authorList>
    </citation>
    <scope>NUCLEOTIDE SEQUENCE [LARGE SCALE GENOMIC DNA]</scope>
    <source>
        <strain evidence="22 23">ATCC 29176</strain>
    </source>
</reference>
<evidence type="ECO:0000256" key="18">
    <source>
        <dbReference type="HAMAP-Rule" id="MF_01966"/>
    </source>
</evidence>
<dbReference type="NCBIfam" id="TIGR00196">
    <property type="entry name" value="yjeF_cterm"/>
    <property type="match status" value="1"/>
</dbReference>
<comment type="subunit">
    <text evidence="17">Homotetramer.</text>
</comment>
<dbReference type="GO" id="GO:0110051">
    <property type="term" value="P:metabolite repair"/>
    <property type="evidence" value="ECO:0007669"/>
    <property type="project" value="TreeGrafter"/>
</dbReference>
<comment type="function">
    <text evidence="18">Catalyzes the epimerization of the S- and R-forms of NAD(P)HX, a damaged form of NAD(P)H that is a result of enzymatic or heat-dependent hydration. This is a prerequisite for the S-specific NAD(P)H-hydrate dehydratase to allow the repair of both epimers of NAD(P)HX.</text>
</comment>
<organism evidence="22 23">
    <name type="scientific">[Ruminococcus] lactaris ATCC 29176</name>
    <dbReference type="NCBI Taxonomy" id="471875"/>
    <lineage>
        <taxon>Bacteria</taxon>
        <taxon>Bacillati</taxon>
        <taxon>Bacillota</taxon>
        <taxon>Clostridia</taxon>
        <taxon>Lachnospirales</taxon>
        <taxon>Lachnospiraceae</taxon>
        <taxon>Mediterraneibacter</taxon>
    </lineage>
</organism>
<dbReference type="PROSITE" id="PS51385">
    <property type="entry name" value="YJEF_N"/>
    <property type="match status" value="1"/>
</dbReference>
<feature type="binding site" evidence="17">
    <location>
        <position position="454"/>
    </location>
    <ligand>
        <name>AMP</name>
        <dbReference type="ChEBI" id="CHEBI:456215"/>
    </ligand>
</feature>
<comment type="catalytic activity">
    <reaction evidence="15 17 19">
        <text>(6S)-NADHX + ADP = AMP + phosphate + NADH + H(+)</text>
        <dbReference type="Rhea" id="RHEA:32223"/>
        <dbReference type="ChEBI" id="CHEBI:15378"/>
        <dbReference type="ChEBI" id="CHEBI:43474"/>
        <dbReference type="ChEBI" id="CHEBI:57945"/>
        <dbReference type="ChEBI" id="CHEBI:64074"/>
        <dbReference type="ChEBI" id="CHEBI:456215"/>
        <dbReference type="ChEBI" id="CHEBI:456216"/>
        <dbReference type="EC" id="4.2.1.136"/>
    </reaction>
</comment>
<comment type="catalytic activity">
    <reaction evidence="2 18 19">
        <text>(6R)-NADPHX = (6S)-NADPHX</text>
        <dbReference type="Rhea" id="RHEA:32227"/>
        <dbReference type="ChEBI" id="CHEBI:64076"/>
        <dbReference type="ChEBI" id="CHEBI:64077"/>
        <dbReference type="EC" id="5.1.99.6"/>
    </reaction>
</comment>
<feature type="binding site" evidence="17">
    <location>
        <position position="388"/>
    </location>
    <ligand>
        <name>(6S)-NADPHX</name>
        <dbReference type="ChEBI" id="CHEBI:64076"/>
    </ligand>
</feature>
<dbReference type="Proteomes" id="UP000003254">
    <property type="component" value="Unassembled WGS sequence"/>
</dbReference>
<comment type="cofactor">
    <cofactor evidence="18 19">
        <name>K(+)</name>
        <dbReference type="ChEBI" id="CHEBI:29103"/>
    </cofactor>
    <text evidence="18 19">Binds 1 potassium ion per subunit.</text>
</comment>
<feature type="binding site" evidence="17">
    <location>
        <position position="455"/>
    </location>
    <ligand>
        <name>(6S)-NADPHX</name>
        <dbReference type="ChEBI" id="CHEBI:64076"/>
    </ligand>
</feature>
<evidence type="ECO:0000256" key="9">
    <source>
        <dbReference type="ARBA" id="ARBA00022958"/>
    </source>
</evidence>
<proteinExistence type="inferred from homology"/>
<feature type="binding site" evidence="18">
    <location>
        <position position="139"/>
    </location>
    <ligand>
        <name>K(+)</name>
        <dbReference type="ChEBI" id="CHEBI:29103"/>
    </ligand>
</feature>
<evidence type="ECO:0000256" key="5">
    <source>
        <dbReference type="ARBA" id="ARBA00022723"/>
    </source>
</evidence>
<dbReference type="eggNOG" id="COG0063">
    <property type="taxonomic scope" value="Bacteria"/>
</dbReference>
<protein>
    <recommendedName>
        <fullName evidence="19">Bifunctional NAD(P)H-hydrate repair enzyme</fullName>
    </recommendedName>
    <alternativeName>
        <fullName evidence="19">Nicotinamide nucleotide repair protein</fullName>
    </alternativeName>
    <domain>
        <recommendedName>
            <fullName evidence="19">ADP-dependent (S)-NAD(P)H-hydrate dehydratase</fullName>
            <ecNumber evidence="19">4.2.1.136</ecNumber>
        </recommendedName>
        <alternativeName>
            <fullName evidence="19">ADP-dependent NAD(P)HX dehydratase</fullName>
        </alternativeName>
    </domain>
    <domain>
        <recommendedName>
            <fullName evidence="19">NAD(P)H-hydrate epimerase</fullName>
            <ecNumber evidence="19">5.1.99.6</ecNumber>
        </recommendedName>
    </domain>
</protein>
<dbReference type="GO" id="GO:0052856">
    <property type="term" value="F:NAD(P)HX epimerase activity"/>
    <property type="evidence" value="ECO:0007669"/>
    <property type="project" value="UniProtKB-UniRule"/>
</dbReference>
<evidence type="ECO:0000313" key="22">
    <source>
        <dbReference type="EMBL" id="EDY31922.1"/>
    </source>
</evidence>
<keyword evidence="9 18" id="KW-0630">Potassium</keyword>
<evidence type="ECO:0000256" key="13">
    <source>
        <dbReference type="ARBA" id="ARBA00023268"/>
    </source>
</evidence>
<evidence type="ECO:0000256" key="16">
    <source>
        <dbReference type="ARBA" id="ARBA00049209"/>
    </source>
</evidence>
<evidence type="ECO:0000313" key="23">
    <source>
        <dbReference type="Proteomes" id="UP000003254"/>
    </source>
</evidence>
<feature type="binding site" evidence="17">
    <location>
        <position position="274"/>
    </location>
    <ligand>
        <name>(6S)-NADPHX</name>
        <dbReference type="ChEBI" id="CHEBI:64076"/>
    </ligand>
</feature>